<name>A0A1G8W6P2_9BACI</name>
<proteinExistence type="predicted"/>
<dbReference type="OrthoDB" id="2081756at2"/>
<feature type="compositionally biased region" description="Basic and acidic residues" evidence="1">
    <location>
        <begin position="30"/>
        <end position="65"/>
    </location>
</feature>
<dbReference type="Proteomes" id="UP000199225">
    <property type="component" value="Unassembled WGS sequence"/>
</dbReference>
<organism evidence="2 3">
    <name type="scientific">Salimicrobium halophilum</name>
    <dbReference type="NCBI Taxonomy" id="86666"/>
    <lineage>
        <taxon>Bacteria</taxon>
        <taxon>Bacillati</taxon>
        <taxon>Bacillota</taxon>
        <taxon>Bacilli</taxon>
        <taxon>Bacillales</taxon>
        <taxon>Bacillaceae</taxon>
        <taxon>Salimicrobium</taxon>
    </lineage>
</organism>
<protein>
    <submittedName>
        <fullName evidence="2">Uncharacterized protein</fullName>
    </submittedName>
</protein>
<dbReference type="AlphaFoldDB" id="A0A1G8W6P2"/>
<dbReference type="RefSeq" id="WP_093194704.1">
    <property type="nucleotide sequence ID" value="NZ_FNEV01000013.1"/>
</dbReference>
<dbReference type="PROSITE" id="PS51257">
    <property type="entry name" value="PROKAR_LIPOPROTEIN"/>
    <property type="match status" value="1"/>
</dbReference>
<sequence length="165" mass="18643">MKKVMVASGLLAVSLLVGCSEMEPEQEVQADDKEKTEQVEKKEEGKKEESKAKKAEEERDKDPEKLAQVNAAFQDSIMFSSGIIHNIEYKGEGIIHVFVDETAWASSTKSEKESFVLVFEKEVEEPLTYYDLRADDEAIHTHYFSAQLGDKVASQKMFGGFDIKR</sequence>
<feature type="region of interest" description="Disordered" evidence="1">
    <location>
        <begin position="22"/>
        <end position="65"/>
    </location>
</feature>
<keyword evidence="3" id="KW-1185">Reference proteome</keyword>
<dbReference type="EMBL" id="FNEV01000013">
    <property type="protein sequence ID" value="SDJ73776.1"/>
    <property type="molecule type" value="Genomic_DNA"/>
</dbReference>
<evidence type="ECO:0000313" key="2">
    <source>
        <dbReference type="EMBL" id="SDJ73776.1"/>
    </source>
</evidence>
<gene>
    <name evidence="2" type="ORF">SAMN04490247_3047</name>
</gene>
<reference evidence="3" key="1">
    <citation type="submission" date="2016-10" db="EMBL/GenBank/DDBJ databases">
        <authorList>
            <person name="Varghese N."/>
            <person name="Submissions S."/>
        </authorList>
    </citation>
    <scope>NUCLEOTIDE SEQUENCE [LARGE SCALE GENOMIC DNA]</scope>
    <source>
        <strain evidence="3">DSM 4771</strain>
    </source>
</reference>
<accession>A0A1G8W6P2</accession>
<evidence type="ECO:0000256" key="1">
    <source>
        <dbReference type="SAM" id="MobiDB-lite"/>
    </source>
</evidence>
<evidence type="ECO:0000313" key="3">
    <source>
        <dbReference type="Proteomes" id="UP000199225"/>
    </source>
</evidence>